<accession>A0AC35F2J2</accession>
<sequence>MLSSILRNPVRALIRFEYQRFFASVPIGSLERRLAIQYTCKVCNTRQGPKEFSKKSYETGVVLVTCDSCNNHHIIADHLGWFSDLEGKKNIEEILAERGEKVKKGITGTLETILTLGSAITAISDPKRGDMVATMGETTAVGPILRNIRDRMAQDKKGRWLLDHRPRISNTTINRDKLRRMPDGTLGREYGRFLDELHTEPDARPPVQYIDDEELVYVMQRYRETHDFTHTLLEMKPNMLGEVTVKYFEAIQLGLPMCISAAIFGGARLGPKHGQQLLEKNLPWVVDQAINGRLLITLDWENLFERRIKDIQEECSIIPFSEWTGSR</sequence>
<name>A0AC35F2J2_9BILA</name>
<evidence type="ECO:0000313" key="1">
    <source>
        <dbReference type="Proteomes" id="UP000887580"/>
    </source>
</evidence>
<organism evidence="1 2">
    <name type="scientific">Panagrolaimus sp. PS1159</name>
    <dbReference type="NCBI Taxonomy" id="55785"/>
    <lineage>
        <taxon>Eukaryota</taxon>
        <taxon>Metazoa</taxon>
        <taxon>Ecdysozoa</taxon>
        <taxon>Nematoda</taxon>
        <taxon>Chromadorea</taxon>
        <taxon>Rhabditida</taxon>
        <taxon>Tylenchina</taxon>
        <taxon>Panagrolaimomorpha</taxon>
        <taxon>Panagrolaimoidea</taxon>
        <taxon>Panagrolaimidae</taxon>
        <taxon>Panagrolaimus</taxon>
    </lineage>
</organism>
<proteinExistence type="predicted"/>
<dbReference type="WBParaSite" id="PS1159_v2.g13220.t1">
    <property type="protein sequence ID" value="PS1159_v2.g13220.t1"/>
    <property type="gene ID" value="PS1159_v2.g13220"/>
</dbReference>
<dbReference type="Proteomes" id="UP000887580">
    <property type="component" value="Unplaced"/>
</dbReference>
<evidence type="ECO:0000313" key="2">
    <source>
        <dbReference type="WBParaSite" id="PS1159_v2.g13220.t1"/>
    </source>
</evidence>
<protein>
    <submittedName>
        <fullName evidence="2">Ubiquinone biosynthesis protein COQ4 homolog, mitochondrial</fullName>
    </submittedName>
</protein>
<reference evidence="2" key="1">
    <citation type="submission" date="2022-11" db="UniProtKB">
        <authorList>
            <consortium name="WormBaseParasite"/>
        </authorList>
    </citation>
    <scope>IDENTIFICATION</scope>
</reference>